<organism evidence="1 2">
    <name type="scientific">Agrobacterium phage 7-7-1</name>
    <dbReference type="NCBI Taxonomy" id="1161931"/>
    <lineage>
        <taxon>Viruses</taxon>
        <taxon>Duplodnaviria</taxon>
        <taxon>Heunggongvirae</taxon>
        <taxon>Uroviricota</taxon>
        <taxon>Caudoviricetes</taxon>
        <taxon>Schmittlotzvirus</taxon>
        <taxon>Schmittlotzvirus sv771</taxon>
    </lineage>
</organism>
<reference evidence="1 2" key="1">
    <citation type="submission" date="2011-12" db="EMBL/GenBank/DDBJ databases">
        <title>The genome sequence of the flagella-specific Agrobacterium bacteriophage 7-7-1.</title>
        <authorList>
            <person name="Schmitt R."/>
            <person name="Van den Bossche A."/>
            <person name="Lavigne R."/>
            <person name="Kropinski A.M."/>
        </authorList>
    </citation>
    <scope>NUCLEOTIDE SEQUENCE [LARGE SCALE GENOMIC DNA]</scope>
</reference>
<dbReference type="EMBL" id="JQ312117">
    <property type="protein sequence ID" value="AFH19808.1"/>
    <property type="molecule type" value="Genomic_DNA"/>
</dbReference>
<protein>
    <submittedName>
        <fullName evidence="1">Structural protein</fullName>
    </submittedName>
</protein>
<proteinExistence type="predicted"/>
<name>J7FAS2_9CAUD</name>
<keyword evidence="2" id="KW-1185">Reference proteome</keyword>
<evidence type="ECO:0000313" key="1">
    <source>
        <dbReference type="EMBL" id="AFH19808.1"/>
    </source>
</evidence>
<dbReference type="Proteomes" id="UP000003754">
    <property type="component" value="Segment"/>
</dbReference>
<dbReference type="GeneID" id="14012063"/>
<evidence type="ECO:0000313" key="2">
    <source>
        <dbReference type="Proteomes" id="UP000003754"/>
    </source>
</evidence>
<accession>J7FAS2</accession>
<dbReference type="KEGG" id="vg:14012063"/>
<gene>
    <name evidence="1" type="ORF">7-7-1_000111</name>
</gene>
<dbReference type="RefSeq" id="YP_007006566.1">
    <property type="nucleotide sequence ID" value="NC_019519.1"/>
</dbReference>
<sequence>MGCGCGKGRIKSGANTVAPRISKPVSNAARVVRSTAVKRKTV</sequence>